<dbReference type="RefSeq" id="WP_182412591.1">
    <property type="nucleotide sequence ID" value="NZ_CP055153.1"/>
</dbReference>
<dbReference type="Proteomes" id="UP000514509">
    <property type="component" value="Chromosome"/>
</dbReference>
<dbReference type="InterPro" id="IPR047731">
    <property type="entry name" value="Zinc_ribbon_put"/>
</dbReference>
<dbReference type="KEGG" id="add:HUW48_19810"/>
<evidence type="ECO:0008006" key="5">
    <source>
        <dbReference type="Google" id="ProtNLM"/>
    </source>
</evidence>
<evidence type="ECO:0000259" key="1">
    <source>
        <dbReference type="Pfam" id="PF19898"/>
    </source>
</evidence>
<evidence type="ECO:0000259" key="2">
    <source>
        <dbReference type="Pfam" id="PF21957"/>
    </source>
</evidence>
<feature type="domain" description="Zinc beta-ribbon finger putative" evidence="2">
    <location>
        <begin position="18"/>
        <end position="72"/>
    </location>
</feature>
<dbReference type="EMBL" id="CP055153">
    <property type="protein sequence ID" value="QMU30134.1"/>
    <property type="molecule type" value="Genomic_DNA"/>
</dbReference>
<evidence type="ECO:0000313" key="3">
    <source>
        <dbReference type="EMBL" id="QMU30134.1"/>
    </source>
</evidence>
<dbReference type="NCBIfam" id="NF040506">
    <property type="entry name" value="PG0870_Nterm"/>
    <property type="match status" value="1"/>
</dbReference>
<gene>
    <name evidence="3" type="ORF">HUW48_19810</name>
</gene>
<protein>
    <recommendedName>
        <fullName evidence="5">DUF3854 domain-containing protein</fullName>
    </recommendedName>
</protein>
<dbReference type="AlphaFoldDB" id="A0A7L7LBQ2"/>
<dbReference type="InterPro" id="IPR045951">
    <property type="entry name" value="DUF6371"/>
</dbReference>
<name>A0A7L7LBQ2_9BACT</name>
<feature type="domain" description="DUF6371" evidence="1">
    <location>
        <begin position="126"/>
        <end position="302"/>
    </location>
</feature>
<dbReference type="Pfam" id="PF19898">
    <property type="entry name" value="DUF6371"/>
    <property type="match status" value="1"/>
</dbReference>
<sequence length="369" mass="43193">MRNQLFTLLMYFDMNKDHQYILETGSRKHICINCGKKTAVRYKDKETGAYLPEQYSRCDREVNCAYHLNPYKDGFAKAIKENKDLSRFLFPSTKKMEIGNAKKTDKPVTFIPFDILKQSRHSYEQNTFIQFLTKLFGVEETNKLIGKYFIGTSNDCFRKETGYWLGATIFWFIDIKGRIRAGQVKLFDENGHTAKYINREGDKASCTDGIHTPLKWSYQKKKEHLPEWLANYIESKKIFCFFGEHLLKDKTKPIAIVEAPKTAIIASVYLPQFIWIAVGALSYLTEERCKALYGRDVILYPDVNAYEKWYNRALELSHIANFKISDYLEATSTQEERQQGIDLADRLIRYNFNEYELIQEYPTPIYQAA</sequence>
<evidence type="ECO:0000313" key="4">
    <source>
        <dbReference type="Proteomes" id="UP000514509"/>
    </source>
</evidence>
<organism evidence="3 4">
    <name type="scientific">Adhaeribacter radiodurans</name>
    <dbReference type="NCBI Taxonomy" id="2745197"/>
    <lineage>
        <taxon>Bacteria</taxon>
        <taxon>Pseudomonadati</taxon>
        <taxon>Bacteroidota</taxon>
        <taxon>Cytophagia</taxon>
        <taxon>Cytophagales</taxon>
        <taxon>Hymenobacteraceae</taxon>
        <taxon>Adhaeribacter</taxon>
    </lineage>
</organism>
<accession>A0A7L7LBQ2</accession>
<reference evidence="3 4" key="1">
    <citation type="submission" date="2020-08" db="EMBL/GenBank/DDBJ databases">
        <title>Adhaeribacter dokdonensis sp. nov., isolated from the rhizosphere of Elymus tsukushiensis, a plant native to the Dokdo Islands, Republic of Korea.</title>
        <authorList>
            <person name="Ghim S.Y."/>
        </authorList>
    </citation>
    <scope>NUCLEOTIDE SEQUENCE [LARGE SCALE GENOMIC DNA]</scope>
    <source>
        <strain evidence="3 4">KUDC8001</strain>
    </source>
</reference>
<dbReference type="Pfam" id="PF21957">
    <property type="entry name" value="Zn_ribbon_16"/>
    <property type="match status" value="1"/>
</dbReference>
<keyword evidence="4" id="KW-1185">Reference proteome</keyword>
<proteinExistence type="predicted"/>